<gene>
    <name evidence="1" type="ORF">EVAR_102001_1</name>
</gene>
<dbReference type="Proteomes" id="UP000299102">
    <property type="component" value="Unassembled WGS sequence"/>
</dbReference>
<organism evidence="1 2">
    <name type="scientific">Eumeta variegata</name>
    <name type="common">Bagworm moth</name>
    <name type="synonym">Eumeta japonica</name>
    <dbReference type="NCBI Taxonomy" id="151549"/>
    <lineage>
        <taxon>Eukaryota</taxon>
        <taxon>Metazoa</taxon>
        <taxon>Ecdysozoa</taxon>
        <taxon>Arthropoda</taxon>
        <taxon>Hexapoda</taxon>
        <taxon>Insecta</taxon>
        <taxon>Pterygota</taxon>
        <taxon>Neoptera</taxon>
        <taxon>Endopterygota</taxon>
        <taxon>Lepidoptera</taxon>
        <taxon>Glossata</taxon>
        <taxon>Ditrysia</taxon>
        <taxon>Tineoidea</taxon>
        <taxon>Psychidae</taxon>
        <taxon>Oiketicinae</taxon>
        <taxon>Eumeta</taxon>
    </lineage>
</organism>
<name>A0A4C1SLR4_EUMVA</name>
<dbReference type="EMBL" id="BGZK01003591">
    <property type="protein sequence ID" value="GBP02826.1"/>
    <property type="molecule type" value="Genomic_DNA"/>
</dbReference>
<evidence type="ECO:0000313" key="1">
    <source>
        <dbReference type="EMBL" id="GBP02826.1"/>
    </source>
</evidence>
<evidence type="ECO:0000313" key="2">
    <source>
        <dbReference type="Proteomes" id="UP000299102"/>
    </source>
</evidence>
<comment type="caution">
    <text evidence="1">The sequence shown here is derived from an EMBL/GenBank/DDBJ whole genome shotgun (WGS) entry which is preliminary data.</text>
</comment>
<accession>A0A4C1SLR4</accession>
<reference evidence="1 2" key="1">
    <citation type="journal article" date="2019" name="Commun. Biol.">
        <title>The bagworm genome reveals a unique fibroin gene that provides high tensile strength.</title>
        <authorList>
            <person name="Kono N."/>
            <person name="Nakamura H."/>
            <person name="Ohtoshi R."/>
            <person name="Tomita M."/>
            <person name="Numata K."/>
            <person name="Arakawa K."/>
        </authorList>
    </citation>
    <scope>NUCLEOTIDE SEQUENCE [LARGE SCALE GENOMIC DNA]</scope>
</reference>
<protein>
    <submittedName>
        <fullName evidence="1">Uncharacterized protein</fullName>
    </submittedName>
</protein>
<sequence length="322" mass="36315">MLQYYVKLKATKLDLLQKSKSYLASSARSSAQPRVFKIRSGNLPIPPEAPRYCRKIFVEINEIYFVRCAAAACVVAIGKRAHLSVSMKQKPLLNPHIVDNYGTLHSAWLNIHLCNSKLSRASLILELLLVMKHHARRLFITGLQNSNAVVLISSEFCDGRPATAVNNKDIDDVHRGNVELMSDPAYSPDLASFLLAKLRILEAVRSMKDMFPSSPGRSSIKGVRRTEIRRVPTTTARRRRGRGLHKSGNERAALAARLYGGNVIWNGPFALNKMCFSRSRRNASFVCEDRSRAVRCTGRRRRATMIWGRLFYFVGIVNWVTS</sequence>
<keyword evidence="2" id="KW-1185">Reference proteome</keyword>
<proteinExistence type="predicted"/>
<dbReference type="AlphaFoldDB" id="A0A4C1SLR4"/>